<gene>
    <name evidence="2" type="ORF">EA472_08270</name>
</gene>
<reference evidence="2 3" key="1">
    <citation type="submission" date="2018-10" db="EMBL/GenBank/DDBJ databases">
        <title>Natrarchaeobius chitinivorans gen. nov., sp. nov., and Natrarchaeobius haloalkaliphilus sp. nov., alkaliphilic, chitin-utilizing haloarchaea from hypersaline alkaline lakes.</title>
        <authorList>
            <person name="Sorokin D.Y."/>
            <person name="Elcheninov A.G."/>
            <person name="Kostrikina N.A."/>
            <person name="Bale N.J."/>
            <person name="Sinninghe Damste J.S."/>
            <person name="Khijniak T.V."/>
            <person name="Kublanov I.V."/>
            <person name="Toshchakov S.V."/>
        </authorList>
    </citation>
    <scope>NUCLEOTIDE SEQUENCE [LARGE SCALE GENOMIC DNA]</scope>
    <source>
        <strain evidence="2 3">AArcht7</strain>
    </source>
</reference>
<sequence length="162" mass="17266">MYRTIRSSESDRRRFQRRGARGGESSTLYGPLRRCAGATGTLGSLPGPRTAGRGNGDAVDCNGDAVDCCRFPPRAQLPSLSPFAGGPSPVADGFSSTLYSGRVIGSDRFSRVFCSTRRVRPPVERDARPPAGSNPPKIRSTAACGRFSISLESVAAFVHRFA</sequence>
<name>A0A3N6N1J9_NATCH</name>
<organism evidence="2 3">
    <name type="scientific">Natrarchaeobius chitinivorans</name>
    <dbReference type="NCBI Taxonomy" id="1679083"/>
    <lineage>
        <taxon>Archaea</taxon>
        <taxon>Methanobacteriati</taxon>
        <taxon>Methanobacteriota</taxon>
        <taxon>Stenosarchaea group</taxon>
        <taxon>Halobacteria</taxon>
        <taxon>Halobacteriales</taxon>
        <taxon>Natrialbaceae</taxon>
        <taxon>Natrarchaeobius</taxon>
    </lineage>
</organism>
<comment type="caution">
    <text evidence="2">The sequence shown here is derived from an EMBL/GenBank/DDBJ whole genome shotgun (WGS) entry which is preliminary data.</text>
</comment>
<evidence type="ECO:0000256" key="1">
    <source>
        <dbReference type="SAM" id="MobiDB-lite"/>
    </source>
</evidence>
<dbReference type="EMBL" id="REFZ01000004">
    <property type="protein sequence ID" value="RQH01427.1"/>
    <property type="molecule type" value="Genomic_DNA"/>
</dbReference>
<dbReference type="AlphaFoldDB" id="A0A3N6N1J9"/>
<evidence type="ECO:0000313" key="3">
    <source>
        <dbReference type="Proteomes" id="UP000281431"/>
    </source>
</evidence>
<feature type="region of interest" description="Disordered" evidence="1">
    <location>
        <begin position="1"/>
        <end position="31"/>
    </location>
</feature>
<proteinExistence type="predicted"/>
<keyword evidence="3" id="KW-1185">Reference proteome</keyword>
<accession>A0A3N6N1J9</accession>
<evidence type="ECO:0000313" key="2">
    <source>
        <dbReference type="EMBL" id="RQH01427.1"/>
    </source>
</evidence>
<protein>
    <submittedName>
        <fullName evidence="2">Uncharacterized protein</fullName>
    </submittedName>
</protein>
<feature type="compositionally biased region" description="Basic and acidic residues" evidence="1">
    <location>
        <begin position="1"/>
        <end position="13"/>
    </location>
</feature>
<dbReference type="Proteomes" id="UP000281431">
    <property type="component" value="Unassembled WGS sequence"/>
</dbReference>